<name>A0AAV9XHC5_9PEZI</name>
<gene>
    <name evidence="2" type="ORF">TWF694_007313</name>
</gene>
<reference evidence="2 3" key="1">
    <citation type="submission" date="2019-10" db="EMBL/GenBank/DDBJ databases">
        <authorList>
            <person name="Palmer J.M."/>
        </authorList>
    </citation>
    <scope>NUCLEOTIDE SEQUENCE [LARGE SCALE GENOMIC DNA]</scope>
    <source>
        <strain evidence="2 3">TWF694</strain>
    </source>
</reference>
<proteinExistence type="predicted"/>
<evidence type="ECO:0000313" key="3">
    <source>
        <dbReference type="Proteomes" id="UP001365542"/>
    </source>
</evidence>
<dbReference type="EMBL" id="JAVHJO010000003">
    <property type="protein sequence ID" value="KAK6541505.1"/>
    <property type="molecule type" value="Genomic_DNA"/>
</dbReference>
<accession>A0AAV9XHC5</accession>
<keyword evidence="1" id="KW-0812">Transmembrane</keyword>
<keyword evidence="1" id="KW-1133">Transmembrane helix</keyword>
<dbReference type="Proteomes" id="UP001365542">
    <property type="component" value="Unassembled WGS sequence"/>
</dbReference>
<evidence type="ECO:0000313" key="2">
    <source>
        <dbReference type="EMBL" id="KAK6541505.1"/>
    </source>
</evidence>
<evidence type="ECO:0000256" key="1">
    <source>
        <dbReference type="SAM" id="Phobius"/>
    </source>
</evidence>
<keyword evidence="3" id="KW-1185">Reference proteome</keyword>
<sequence>MSAPSGSSASAMADLGNLQDTTALSALLIACIALIVAFLQVFQQYLTSIQRDKCQNGAISGWSKFTKTRWDISKWRIRVKYTRLNLSPWELVRVRQLQERELLDWTDRQGLKHPRTTYGYFPIGKLDIHHGSSVMFTNHGPPHALSFWVLTLRQKFSWIWFVLTKRRACPRFARAGWANILTTLHICPDETLIVGYQDADVIPSAVDVPFQSTDLNTLGLLCFMLGLRNIQIDETTGSINAQSALMRVQTLDIPGVGQVIAMDGDFESLRKQVHLANSDELRALLMAATGNMCMGSLQLSIHFLEEKGALYALSNRWNQEMWNAYRIFLTSRYVLQGSNFDYGKVISPTTQATIYKQSGWENTVSWAPFWKETIGSATPTIIKYLAFLPFLPIWCAQPIEMYFSAYSDYLNRTRGSFMSNIGLDFIPIFERHPIIEHALAFQSIPFLRPDSEFLLSRDIGTPPNGSRTWISEPNVPVLRFWPDGEEVVKKALNFKAPLPVPSSVIRLLNGDNMSQVRTELMNYTSEAGIGCYTVESTIYLTLMLADARMQSLWCEIEGADFGPLSGFYTAKDLTPEEQAQIINEVRFHPSATLVDFLSLWLEICTRSDGVGDTADLQDTFVDIMNVWVADETMCTPLMDGYEAKDSPEHPVSEAFKIRADCTEDPRLRKIMMNIAQVTKQGEPKSRAQFVEWIREKEEGKREEMLKRLLPLMQLRVWLMHLSCQCCADSSMVCKTERKRGVDVRLI</sequence>
<feature type="transmembrane region" description="Helical" evidence="1">
    <location>
        <begin position="21"/>
        <end position="42"/>
    </location>
</feature>
<keyword evidence="1" id="KW-0472">Membrane</keyword>
<comment type="caution">
    <text evidence="2">The sequence shown here is derived from an EMBL/GenBank/DDBJ whole genome shotgun (WGS) entry which is preliminary data.</text>
</comment>
<protein>
    <submittedName>
        <fullName evidence="2">Uncharacterized protein</fullName>
    </submittedName>
</protein>
<dbReference type="AlphaFoldDB" id="A0AAV9XHC5"/>
<organism evidence="2 3">
    <name type="scientific">Orbilia ellipsospora</name>
    <dbReference type="NCBI Taxonomy" id="2528407"/>
    <lineage>
        <taxon>Eukaryota</taxon>
        <taxon>Fungi</taxon>
        <taxon>Dikarya</taxon>
        <taxon>Ascomycota</taxon>
        <taxon>Pezizomycotina</taxon>
        <taxon>Orbiliomycetes</taxon>
        <taxon>Orbiliales</taxon>
        <taxon>Orbiliaceae</taxon>
        <taxon>Orbilia</taxon>
    </lineage>
</organism>